<feature type="compositionally biased region" description="Basic and acidic residues" evidence="1">
    <location>
        <begin position="53"/>
        <end position="65"/>
    </location>
</feature>
<dbReference type="EMBL" id="MK072171">
    <property type="protein sequence ID" value="AYV79705.1"/>
    <property type="molecule type" value="Genomic_DNA"/>
</dbReference>
<evidence type="ECO:0000256" key="1">
    <source>
        <dbReference type="SAM" id="MobiDB-lite"/>
    </source>
</evidence>
<name>A0A3G4ZXR8_9VIRU</name>
<accession>A0A3G4ZXR8</accession>
<sequence>MNIKFEKIRDDNLTTKYNNMAQKMSEPDCKHAMNILYENKNMMQLFTLPESFTKNDNKKDTDKESTASASCASSASPSDTPTVITSVATSTGVSVSAAPAVPVIPDVKKYVPYVPTTIAFKSDNISKLMYKKEWFRLQDIQKINRVREFINRNSYTNNEATINELLIRIKDKKLNKKDLVYSTQTGTITSIKGLQAENNKWILV</sequence>
<organism evidence="2">
    <name type="scientific">Faunusvirus sp</name>
    <dbReference type="NCBI Taxonomy" id="2487766"/>
    <lineage>
        <taxon>Viruses</taxon>
        <taxon>Varidnaviria</taxon>
        <taxon>Bamfordvirae</taxon>
        <taxon>Nucleocytoviricota</taxon>
        <taxon>Megaviricetes</taxon>
        <taxon>Imitervirales</taxon>
        <taxon>Mimiviridae</taxon>
    </lineage>
</organism>
<proteinExistence type="predicted"/>
<gene>
    <name evidence="2" type="ORF">Faunusvirus40_5</name>
</gene>
<reference evidence="2" key="1">
    <citation type="submission" date="2018-10" db="EMBL/GenBank/DDBJ databases">
        <title>Hidden diversity of soil giant viruses.</title>
        <authorList>
            <person name="Schulz F."/>
            <person name="Alteio L."/>
            <person name="Goudeau D."/>
            <person name="Ryan E.M."/>
            <person name="Malmstrom R.R."/>
            <person name="Blanchard J."/>
            <person name="Woyke T."/>
        </authorList>
    </citation>
    <scope>NUCLEOTIDE SEQUENCE</scope>
    <source>
        <strain evidence="2">FNV1</strain>
    </source>
</reference>
<evidence type="ECO:0000313" key="2">
    <source>
        <dbReference type="EMBL" id="AYV79705.1"/>
    </source>
</evidence>
<protein>
    <submittedName>
        <fullName evidence="2">Uncharacterized protein</fullName>
    </submittedName>
</protein>
<feature type="compositionally biased region" description="Low complexity" evidence="1">
    <location>
        <begin position="66"/>
        <end position="82"/>
    </location>
</feature>
<feature type="region of interest" description="Disordered" evidence="1">
    <location>
        <begin position="53"/>
        <end position="82"/>
    </location>
</feature>